<sequence>MSAMARRALRDVIVVLPGITGSVLRDDGRDVWALSGGALRSWLGSGGDSLQRLRLRDGDPGGTVADRLMPTAHLVPGLVKIDGYSSLVRLVRDIFDVVPGGNFIEFPYDWRLDNRIAAWRLAQTVERVLADWRRHTGNPAAKVIFLAHSMGGLVARYHLEVLEGWRDCRALVTFGTPYRGSLDALDYLANGYKKAFVNLTDVMRSFPSVHQLLPIYRALRVGDGYVRVAEAGPVDGIDAALAADALAFHREIENKVTEHQDDETYRRDGYTIIPIVGTRQPTLQSGVLADGRVTVGRDVPSWIDPILGDGDGTVPRASAIPIELSEAYRDTFVPERHGSLQCNAAILADVRGRLEQSQVRGLRAVRGPAENLTAAERPGIALHVDDLYVPGEPVTIRAELINTAPTVGLRARVEPAGASPGQAARTVDMTPGERVELVGLPAGLYRLTVESDQLGPAAPPAVHDIFAVAGAADELG</sequence>
<evidence type="ECO:0008006" key="3">
    <source>
        <dbReference type="Google" id="ProtNLM"/>
    </source>
</evidence>
<reference evidence="1" key="1">
    <citation type="submission" date="2021-01" db="EMBL/GenBank/DDBJ databases">
        <title>Whole genome shotgun sequence of Virgisporangium ochraceum NBRC 16418.</title>
        <authorList>
            <person name="Komaki H."/>
            <person name="Tamura T."/>
        </authorList>
    </citation>
    <scope>NUCLEOTIDE SEQUENCE</scope>
    <source>
        <strain evidence="1">NBRC 16418</strain>
    </source>
</reference>
<dbReference type="PANTHER" id="PTHR11440">
    <property type="entry name" value="LECITHIN-CHOLESTEROL ACYLTRANSFERASE-RELATED"/>
    <property type="match status" value="1"/>
</dbReference>
<evidence type="ECO:0000313" key="2">
    <source>
        <dbReference type="Proteomes" id="UP000635606"/>
    </source>
</evidence>
<dbReference type="EMBL" id="BOPH01000105">
    <property type="protein sequence ID" value="GIJ72746.1"/>
    <property type="molecule type" value="Genomic_DNA"/>
</dbReference>
<keyword evidence="2" id="KW-1185">Reference proteome</keyword>
<accession>A0A8J4EFI2</accession>
<organism evidence="1 2">
    <name type="scientific">Virgisporangium ochraceum</name>
    <dbReference type="NCBI Taxonomy" id="65505"/>
    <lineage>
        <taxon>Bacteria</taxon>
        <taxon>Bacillati</taxon>
        <taxon>Actinomycetota</taxon>
        <taxon>Actinomycetes</taxon>
        <taxon>Micromonosporales</taxon>
        <taxon>Micromonosporaceae</taxon>
        <taxon>Virgisporangium</taxon>
    </lineage>
</organism>
<dbReference type="AlphaFoldDB" id="A0A8J4EFI2"/>
<dbReference type="InterPro" id="IPR003386">
    <property type="entry name" value="LACT/PDAT_acylTrfase"/>
</dbReference>
<proteinExistence type="predicted"/>
<dbReference type="GO" id="GO:0006629">
    <property type="term" value="P:lipid metabolic process"/>
    <property type="evidence" value="ECO:0007669"/>
    <property type="project" value="InterPro"/>
</dbReference>
<dbReference type="SUPFAM" id="SSF53474">
    <property type="entry name" value="alpha/beta-Hydrolases"/>
    <property type="match status" value="1"/>
</dbReference>
<comment type="caution">
    <text evidence="1">The sequence shown here is derived from an EMBL/GenBank/DDBJ whole genome shotgun (WGS) entry which is preliminary data.</text>
</comment>
<protein>
    <recommendedName>
        <fullName evidence="3">Lecithin:cholesterol acyltransferase</fullName>
    </recommendedName>
</protein>
<dbReference type="Gene3D" id="3.40.50.1820">
    <property type="entry name" value="alpha/beta hydrolase"/>
    <property type="match status" value="1"/>
</dbReference>
<evidence type="ECO:0000313" key="1">
    <source>
        <dbReference type="EMBL" id="GIJ72746.1"/>
    </source>
</evidence>
<gene>
    <name evidence="1" type="ORF">Voc01_076630</name>
</gene>
<dbReference type="GO" id="GO:0008374">
    <property type="term" value="F:O-acyltransferase activity"/>
    <property type="evidence" value="ECO:0007669"/>
    <property type="project" value="InterPro"/>
</dbReference>
<dbReference type="InterPro" id="IPR029058">
    <property type="entry name" value="AB_hydrolase_fold"/>
</dbReference>
<name>A0A8J4EFI2_9ACTN</name>
<dbReference type="Proteomes" id="UP000635606">
    <property type="component" value="Unassembled WGS sequence"/>
</dbReference>
<dbReference type="Pfam" id="PF02450">
    <property type="entry name" value="LCAT"/>
    <property type="match status" value="1"/>
</dbReference>